<keyword evidence="5 10" id="KW-0297">G-protein coupled receptor</keyword>
<feature type="transmembrane region" description="Helical" evidence="11">
    <location>
        <begin position="28"/>
        <end position="49"/>
    </location>
</feature>
<dbReference type="PRINTS" id="PR01157">
    <property type="entry name" value="P2YPURNOCPTR"/>
</dbReference>
<feature type="domain" description="G-protein coupled receptors family 1 profile" evidence="12">
    <location>
        <begin position="40"/>
        <end position="291"/>
    </location>
</feature>
<evidence type="ECO:0000256" key="10">
    <source>
        <dbReference type="RuleBase" id="RU000688"/>
    </source>
</evidence>
<sequence>MTGNNSIPLDEATLQMFANKAASHAVSVLYVIVTLISLPANGFSLWLLAFRTSPKTSSIIFMINLTITDLAVGVVLPFQIVYQSTGYNWNFGSGMCSLMTVMFYSNMYCSILTMTAISVNRYLGIVRPMQFKESKCRRGWAVVGCILMWATVLLALFPLQKTDLTYKVAALNITTCFDVLKKSMLPNIAHWALFLFTLFVILFLIPFVITVFCYISIIKKLIIKGTTVQKRRSLHMAFLVLLVFVLCFAPNNIILLAHIVRRLFFDGSFYMQYKLTLSLSCINSCLDPFIYYLASKDFRRNLRGALGMQTSSSGDHPMSDQHRESFFSARSLSQGHAEE</sequence>
<dbReference type="PANTHER" id="PTHR24232:SF25">
    <property type="entry name" value="P2Y PURINOCEPTOR 8"/>
    <property type="match status" value="1"/>
</dbReference>
<evidence type="ECO:0000313" key="16">
    <source>
        <dbReference type="Proteomes" id="UP000694397"/>
    </source>
</evidence>
<evidence type="ECO:0000256" key="4">
    <source>
        <dbReference type="ARBA" id="ARBA00022989"/>
    </source>
</evidence>
<keyword evidence="16" id="KW-1185">Reference proteome</keyword>
<keyword evidence="7 10" id="KW-0675">Receptor</keyword>
<dbReference type="GO" id="GO:0035025">
    <property type="term" value="P:positive regulation of Rho protein signal transduction"/>
    <property type="evidence" value="ECO:0007669"/>
    <property type="project" value="TreeGrafter"/>
</dbReference>
<dbReference type="Proteomes" id="UP000034805">
    <property type="component" value="Unassembled WGS sequence"/>
</dbReference>
<name>A0A0P7TWI2_SCLFO</name>
<dbReference type="PRINTS" id="PR00237">
    <property type="entry name" value="GPCRRHODOPSN"/>
</dbReference>
<dbReference type="GeneID" id="108929212"/>
<proteinExistence type="inferred from homology"/>
<dbReference type="Pfam" id="PF00001">
    <property type="entry name" value="7tm_1"/>
    <property type="match status" value="1"/>
</dbReference>
<dbReference type="KEGG" id="sfm:108929212"/>
<evidence type="ECO:0000256" key="2">
    <source>
        <dbReference type="ARBA" id="ARBA00022475"/>
    </source>
</evidence>
<dbReference type="FunFam" id="1.20.1070.10:FF:000040">
    <property type="entry name" value="Coagulation factor 2 (thrombin) receptor"/>
    <property type="match status" value="1"/>
</dbReference>
<keyword evidence="2" id="KW-1003">Cell membrane</keyword>
<gene>
    <name evidence="14" type="primary">P2RY8</name>
    <name evidence="13" type="ORF">Z043_124056</name>
</gene>
<feature type="transmembrane region" description="Helical" evidence="11">
    <location>
        <begin position="101"/>
        <end position="119"/>
    </location>
</feature>
<dbReference type="RefSeq" id="XP_018599092.1">
    <property type="nucleotide sequence ID" value="XM_018743576.2"/>
</dbReference>
<comment type="similarity">
    <text evidence="10">Belongs to the G-protein coupled receptor 1 family.</text>
</comment>
<feature type="transmembrane region" description="Helical" evidence="11">
    <location>
        <begin position="140"/>
        <end position="159"/>
    </location>
</feature>
<keyword evidence="6 11" id="KW-0472">Membrane</keyword>
<keyword evidence="4 11" id="KW-1133">Transmembrane helix</keyword>
<evidence type="ECO:0000256" key="9">
    <source>
        <dbReference type="ARBA" id="ARBA00023224"/>
    </source>
</evidence>
<feature type="transmembrane region" description="Helical" evidence="11">
    <location>
        <begin position="61"/>
        <end position="81"/>
    </location>
</feature>
<evidence type="ECO:0000256" key="7">
    <source>
        <dbReference type="ARBA" id="ARBA00023170"/>
    </source>
</evidence>
<dbReference type="Ensembl" id="ENSSFOT00015034644.2">
    <property type="protein sequence ID" value="ENSSFOP00015034266.1"/>
    <property type="gene ID" value="ENSSFOG00015021843.2"/>
</dbReference>
<dbReference type="SUPFAM" id="SSF81321">
    <property type="entry name" value="Family A G protein-coupled receptor-like"/>
    <property type="match status" value="1"/>
</dbReference>
<evidence type="ECO:0000313" key="14">
    <source>
        <dbReference type="Ensembl" id="ENSSFOP00015034266.1"/>
    </source>
</evidence>
<reference evidence="14" key="3">
    <citation type="submission" date="2025-05" db="UniProtKB">
        <authorList>
            <consortium name="Ensembl"/>
        </authorList>
    </citation>
    <scope>IDENTIFICATION</scope>
</reference>
<reference evidence="14 16" key="2">
    <citation type="submission" date="2019-04" db="EMBL/GenBank/DDBJ databases">
        <authorList>
            <consortium name="Wellcome Sanger Institute Data Sharing"/>
        </authorList>
    </citation>
    <scope>NUCLEOTIDE SEQUENCE [LARGE SCALE GENOMIC DNA]</scope>
</reference>
<keyword evidence="8" id="KW-0325">Glycoprotein</keyword>
<evidence type="ECO:0000313" key="13">
    <source>
        <dbReference type="EMBL" id="KPP58140.1"/>
    </source>
</evidence>
<dbReference type="PROSITE" id="PS50262">
    <property type="entry name" value="G_PROTEIN_RECEP_F1_2"/>
    <property type="match status" value="1"/>
</dbReference>
<evidence type="ECO:0000259" key="12">
    <source>
        <dbReference type="PROSITE" id="PS50262"/>
    </source>
</evidence>
<dbReference type="EMBL" id="JARO02014561">
    <property type="protein sequence ID" value="KPP58140.1"/>
    <property type="molecule type" value="Genomic_DNA"/>
</dbReference>
<dbReference type="InterPro" id="IPR017452">
    <property type="entry name" value="GPCR_Rhodpsn_7TM"/>
</dbReference>
<dbReference type="CTD" id="286530"/>
<organism evidence="13 15">
    <name type="scientific">Scleropages formosus</name>
    <name type="common">Asian bonytongue</name>
    <name type="synonym">Osteoglossum formosum</name>
    <dbReference type="NCBI Taxonomy" id="113540"/>
    <lineage>
        <taxon>Eukaryota</taxon>
        <taxon>Metazoa</taxon>
        <taxon>Chordata</taxon>
        <taxon>Craniata</taxon>
        <taxon>Vertebrata</taxon>
        <taxon>Euteleostomi</taxon>
        <taxon>Actinopterygii</taxon>
        <taxon>Neopterygii</taxon>
        <taxon>Teleostei</taxon>
        <taxon>Osteoglossocephala</taxon>
        <taxon>Osteoglossomorpha</taxon>
        <taxon>Osteoglossiformes</taxon>
        <taxon>Osteoglossidae</taxon>
        <taxon>Scleropages</taxon>
    </lineage>
</organism>
<dbReference type="PANTHER" id="PTHR24232">
    <property type="entry name" value="G-PROTEIN COUPLED RECEPTOR"/>
    <property type="match status" value="1"/>
</dbReference>
<keyword evidence="9 10" id="KW-0807">Transducer</keyword>
<dbReference type="Proteomes" id="UP000694397">
    <property type="component" value="Chromosome 12"/>
</dbReference>
<evidence type="ECO:0000256" key="1">
    <source>
        <dbReference type="ARBA" id="ARBA00004651"/>
    </source>
</evidence>
<feature type="transmembrane region" description="Helical" evidence="11">
    <location>
        <begin position="236"/>
        <end position="260"/>
    </location>
</feature>
<dbReference type="OrthoDB" id="9944627at2759"/>
<reference evidence="13 15" key="1">
    <citation type="submission" date="2015-08" db="EMBL/GenBank/DDBJ databases">
        <title>The genome of the Asian arowana (Scleropages formosus).</title>
        <authorList>
            <person name="Tan M.H."/>
            <person name="Gan H.M."/>
            <person name="Croft L.J."/>
            <person name="Austin C.M."/>
        </authorList>
    </citation>
    <scope>NUCLEOTIDE SEQUENCE [LARGE SCALE GENOMIC DNA]</scope>
    <source>
        <strain evidence="13">Aro1</strain>
    </source>
</reference>
<dbReference type="PROSITE" id="PS00237">
    <property type="entry name" value="G_PROTEIN_RECEP_F1_1"/>
    <property type="match status" value="1"/>
</dbReference>
<feature type="transmembrane region" description="Helical" evidence="11">
    <location>
        <begin position="272"/>
        <end position="294"/>
    </location>
</feature>
<keyword evidence="3 10" id="KW-0812">Transmembrane</keyword>
<comment type="subcellular location">
    <subcellularLocation>
        <location evidence="1">Cell membrane</location>
        <topology evidence="1">Multi-pass membrane protein</topology>
    </subcellularLocation>
</comment>
<evidence type="ECO:0000256" key="8">
    <source>
        <dbReference type="ARBA" id="ARBA00023180"/>
    </source>
</evidence>
<evidence type="ECO:0000256" key="11">
    <source>
        <dbReference type="SAM" id="Phobius"/>
    </source>
</evidence>
<evidence type="ECO:0000256" key="5">
    <source>
        <dbReference type="ARBA" id="ARBA00023040"/>
    </source>
</evidence>
<evidence type="ECO:0000256" key="6">
    <source>
        <dbReference type="ARBA" id="ARBA00023136"/>
    </source>
</evidence>
<evidence type="ECO:0000256" key="3">
    <source>
        <dbReference type="ARBA" id="ARBA00022692"/>
    </source>
</evidence>
<accession>A0A0P7TWI2</accession>
<dbReference type="GO" id="GO:0004930">
    <property type="term" value="F:G protein-coupled receptor activity"/>
    <property type="evidence" value="ECO:0007669"/>
    <property type="project" value="UniProtKB-KW"/>
</dbReference>
<dbReference type="GeneTree" id="ENSGT01050000244840"/>
<dbReference type="AlphaFoldDB" id="A0A0P7TWI2"/>
<protein>
    <submittedName>
        <fullName evidence="14">P2Y receptor family member 8</fullName>
    </submittedName>
    <submittedName>
        <fullName evidence="13">p2Y purinoceptor 8-like</fullName>
    </submittedName>
</protein>
<evidence type="ECO:0000313" key="15">
    <source>
        <dbReference type="Proteomes" id="UP000034805"/>
    </source>
</evidence>
<dbReference type="GO" id="GO:0005886">
    <property type="term" value="C:plasma membrane"/>
    <property type="evidence" value="ECO:0007669"/>
    <property type="project" value="UniProtKB-SubCell"/>
</dbReference>
<dbReference type="InterPro" id="IPR000276">
    <property type="entry name" value="GPCR_Rhodpsn"/>
</dbReference>
<dbReference type="GO" id="GO:0007200">
    <property type="term" value="P:phospholipase C-activating G protein-coupled receptor signaling pathway"/>
    <property type="evidence" value="ECO:0007669"/>
    <property type="project" value="TreeGrafter"/>
</dbReference>
<feature type="transmembrane region" description="Helical" evidence="11">
    <location>
        <begin position="188"/>
        <end position="215"/>
    </location>
</feature>
<dbReference type="Gene3D" id="1.20.1070.10">
    <property type="entry name" value="Rhodopsin 7-helix transmembrane proteins"/>
    <property type="match status" value="1"/>
</dbReference>